<name>A0A0D5NKX8_9BACL</name>
<sequence>MKVRIGVDVGGTNIVCGVVSPGGLLIQKIKQPTETARGSEYVLGKIAGIIRQAVELAGLTMEDVECVGVGTPGLVDPSSGVTVFAGNLGWHNVPVADILSRHLNLPVKVDNDVRMYVLGEAVRGAGRGYKHVLGITVGTGLAAAFVEDGRLFYGSRSMAGELGHICFNEIPYVCSCGLTGCLETVASATGLVRQALTRLQDGADSSLRGLLRADGSPSEGLTAAAIAEAYDAGDSLAIEIMNNTGVLLGKGLAYAITLFSPDCVVIGGGVAAAGERLLQPMKEQIRRSVLPQYDINTAIVTAELPDDAGVIGSSIYASSRLN</sequence>
<dbReference type="InterPro" id="IPR043129">
    <property type="entry name" value="ATPase_NBD"/>
</dbReference>
<dbReference type="AlphaFoldDB" id="A0A0D5NKX8"/>
<reference evidence="3" key="2">
    <citation type="submission" date="2015-03" db="EMBL/GenBank/DDBJ databases">
        <title>Genome sequence of Paenibacillus beijingensis strain DSM 24997T.</title>
        <authorList>
            <person name="Kwak Y."/>
            <person name="Shin J.-H."/>
        </authorList>
    </citation>
    <scope>NUCLEOTIDE SEQUENCE [LARGE SCALE GENOMIC DNA]</scope>
    <source>
        <strain evidence="3">DSM 24997</strain>
    </source>
</reference>
<dbReference type="KEGG" id="pbj:VN24_15060"/>
<dbReference type="HOGENOM" id="CLU_036604_0_4_9"/>
<evidence type="ECO:0000313" key="3">
    <source>
        <dbReference type="Proteomes" id="UP000032633"/>
    </source>
</evidence>
<dbReference type="PANTHER" id="PTHR18964">
    <property type="entry name" value="ROK (REPRESSOR, ORF, KINASE) FAMILY"/>
    <property type="match status" value="1"/>
</dbReference>
<dbReference type="Pfam" id="PF00480">
    <property type="entry name" value="ROK"/>
    <property type="match status" value="1"/>
</dbReference>
<dbReference type="PATRIC" id="fig|1126833.4.peg.3298"/>
<dbReference type="SUPFAM" id="SSF53067">
    <property type="entry name" value="Actin-like ATPase domain"/>
    <property type="match status" value="1"/>
</dbReference>
<dbReference type="STRING" id="1126833.VN24_15060"/>
<gene>
    <name evidence="2" type="ORF">VN24_15060</name>
</gene>
<dbReference type="InterPro" id="IPR000600">
    <property type="entry name" value="ROK"/>
</dbReference>
<dbReference type="Gene3D" id="3.30.420.40">
    <property type="match status" value="2"/>
</dbReference>
<protein>
    <submittedName>
        <fullName evidence="2">ROK family transcriptional regulator</fullName>
    </submittedName>
</protein>
<organism evidence="2 3">
    <name type="scientific">Paenibacillus beijingensis</name>
    <dbReference type="NCBI Taxonomy" id="1126833"/>
    <lineage>
        <taxon>Bacteria</taxon>
        <taxon>Bacillati</taxon>
        <taxon>Bacillota</taxon>
        <taxon>Bacilli</taxon>
        <taxon>Bacillales</taxon>
        <taxon>Paenibacillaceae</taxon>
        <taxon>Paenibacillus</taxon>
    </lineage>
</organism>
<dbReference type="EMBL" id="CP011058">
    <property type="protein sequence ID" value="AJY75637.1"/>
    <property type="molecule type" value="Genomic_DNA"/>
</dbReference>
<comment type="similarity">
    <text evidence="1">Belongs to the ROK (NagC/XylR) family.</text>
</comment>
<keyword evidence="3" id="KW-1185">Reference proteome</keyword>
<proteinExistence type="inferred from homology"/>
<dbReference type="OrthoDB" id="9810372at2"/>
<evidence type="ECO:0000256" key="1">
    <source>
        <dbReference type="ARBA" id="ARBA00006479"/>
    </source>
</evidence>
<accession>A0A0D5NKX8</accession>
<dbReference type="PANTHER" id="PTHR18964:SF149">
    <property type="entry name" value="BIFUNCTIONAL UDP-N-ACETYLGLUCOSAMINE 2-EPIMERASE_N-ACETYLMANNOSAMINE KINASE"/>
    <property type="match status" value="1"/>
</dbReference>
<reference evidence="2 3" key="1">
    <citation type="journal article" date="2015" name="J. Biotechnol.">
        <title>Complete genome sequence of Paenibacillus beijingensis 7188(T) (=DSM 24997(T)), a novel rhizobacterium from jujube garden soil.</title>
        <authorList>
            <person name="Kwak Y."/>
            <person name="Shin J.H."/>
        </authorList>
    </citation>
    <scope>NUCLEOTIDE SEQUENCE [LARGE SCALE GENOMIC DNA]</scope>
    <source>
        <strain evidence="2 3">DSM 24997</strain>
    </source>
</reference>
<evidence type="ECO:0000313" key="2">
    <source>
        <dbReference type="EMBL" id="AJY75637.1"/>
    </source>
</evidence>
<dbReference type="RefSeq" id="WP_045671065.1">
    <property type="nucleotide sequence ID" value="NZ_CP011058.1"/>
</dbReference>
<dbReference type="Proteomes" id="UP000032633">
    <property type="component" value="Chromosome"/>
</dbReference>